<dbReference type="Proteomes" id="UP000499080">
    <property type="component" value="Unassembled WGS sequence"/>
</dbReference>
<dbReference type="AlphaFoldDB" id="A0A4Y2B507"/>
<gene>
    <name evidence="1" type="ORF">AVEN_89169_1</name>
</gene>
<reference evidence="1 2" key="1">
    <citation type="journal article" date="2019" name="Sci. Rep.">
        <title>Orb-weaving spider Araneus ventricosus genome elucidates the spidroin gene catalogue.</title>
        <authorList>
            <person name="Kono N."/>
            <person name="Nakamura H."/>
            <person name="Ohtoshi R."/>
            <person name="Moran D.A.P."/>
            <person name="Shinohara A."/>
            <person name="Yoshida Y."/>
            <person name="Fujiwara M."/>
            <person name="Mori M."/>
            <person name="Tomita M."/>
            <person name="Arakawa K."/>
        </authorList>
    </citation>
    <scope>NUCLEOTIDE SEQUENCE [LARGE SCALE GENOMIC DNA]</scope>
</reference>
<proteinExistence type="predicted"/>
<comment type="caution">
    <text evidence="1">The sequence shown here is derived from an EMBL/GenBank/DDBJ whole genome shotgun (WGS) entry which is preliminary data.</text>
</comment>
<protein>
    <submittedName>
        <fullName evidence="1">Uncharacterized protein</fullName>
    </submittedName>
</protein>
<dbReference type="EMBL" id="BGPR01000046">
    <property type="protein sequence ID" value="GBL86144.1"/>
    <property type="molecule type" value="Genomic_DNA"/>
</dbReference>
<name>A0A4Y2B507_ARAVE</name>
<evidence type="ECO:0000313" key="2">
    <source>
        <dbReference type="Proteomes" id="UP000499080"/>
    </source>
</evidence>
<keyword evidence="2" id="KW-1185">Reference proteome</keyword>
<accession>A0A4Y2B507</accession>
<sequence>MGKIGEKNMYRNHKRASCLAHSLPTVTNTSQLLWVLATDGHIGVTAALVQLGSTRKSAPALSSRGRCETLASRFPCGRPQRVNVILRSSLTITAAMLMFTSFKLRANGLSTSFISDIPCRRNRKNRCGSWASLIVKSINNLKQFSSRRFQYSEKTKFLSIYFGYPKSLPANKAPFVDRNFFWEYCILHLPAIHDLSTRRKSTLVTFQHLWPVSPNGALGFSERLKIQTFDHTAPILLGFLHRRPVTTWSRVLVYVQP</sequence>
<organism evidence="1 2">
    <name type="scientific">Araneus ventricosus</name>
    <name type="common">Orbweaver spider</name>
    <name type="synonym">Epeira ventricosa</name>
    <dbReference type="NCBI Taxonomy" id="182803"/>
    <lineage>
        <taxon>Eukaryota</taxon>
        <taxon>Metazoa</taxon>
        <taxon>Ecdysozoa</taxon>
        <taxon>Arthropoda</taxon>
        <taxon>Chelicerata</taxon>
        <taxon>Arachnida</taxon>
        <taxon>Araneae</taxon>
        <taxon>Araneomorphae</taxon>
        <taxon>Entelegynae</taxon>
        <taxon>Araneoidea</taxon>
        <taxon>Araneidae</taxon>
        <taxon>Araneus</taxon>
    </lineage>
</organism>
<evidence type="ECO:0000313" key="1">
    <source>
        <dbReference type="EMBL" id="GBL86144.1"/>
    </source>
</evidence>